<evidence type="ECO:0000259" key="1">
    <source>
        <dbReference type="PROSITE" id="PS51352"/>
    </source>
</evidence>
<evidence type="ECO:0000313" key="3">
    <source>
        <dbReference type="Proteomes" id="UP000199079"/>
    </source>
</evidence>
<dbReference type="AlphaFoldDB" id="A0A1H3I844"/>
<accession>A0A1H3I844</accession>
<proteinExistence type="predicted"/>
<sequence>MHVTVEVVGEGSRELACEPEDTYADLIRSVGYSPQEAAALVDGSPVPEDRAVDADRVTVLRLIKGGSGRGHAPETVDFEGANVGPGPDPFVLSGLESDLAVLLFHRDHLCGNCRTQVKTVVSSYDSLREAGVEAVSILPEDRDRAAEWVAEYDVPYPFIADPETEIASQYGQSRRFGTIGRRIDLIGRMPEVVLVDLRREPEVLWRYTGAHPGDRPGIDAILEEVAKFA</sequence>
<dbReference type="InterPro" id="IPR036249">
    <property type="entry name" value="Thioredoxin-like_sf"/>
</dbReference>
<dbReference type="Proteomes" id="UP000199079">
    <property type="component" value="Unassembled WGS sequence"/>
</dbReference>
<dbReference type="GO" id="GO:0016209">
    <property type="term" value="F:antioxidant activity"/>
    <property type="evidence" value="ECO:0007669"/>
    <property type="project" value="InterPro"/>
</dbReference>
<feature type="domain" description="Thioredoxin" evidence="1">
    <location>
        <begin position="40"/>
        <end position="229"/>
    </location>
</feature>
<dbReference type="OrthoDB" id="146452at2157"/>
<dbReference type="InterPro" id="IPR013766">
    <property type="entry name" value="Thioredoxin_domain"/>
</dbReference>
<organism evidence="2 3">
    <name type="scientific">Halopenitus persicus</name>
    <dbReference type="NCBI Taxonomy" id="1048396"/>
    <lineage>
        <taxon>Archaea</taxon>
        <taxon>Methanobacteriati</taxon>
        <taxon>Methanobacteriota</taxon>
        <taxon>Stenosarchaea group</taxon>
        <taxon>Halobacteria</taxon>
        <taxon>Halobacteriales</taxon>
        <taxon>Haloferacaceae</taxon>
        <taxon>Halopenitus</taxon>
    </lineage>
</organism>
<dbReference type="Pfam" id="PF00578">
    <property type="entry name" value="AhpC-TSA"/>
    <property type="match status" value="1"/>
</dbReference>
<dbReference type="InterPro" id="IPR000866">
    <property type="entry name" value="AhpC/TSA"/>
</dbReference>
<evidence type="ECO:0000313" key="2">
    <source>
        <dbReference type="EMBL" id="SDY23886.1"/>
    </source>
</evidence>
<dbReference type="Gene3D" id="4.10.410.50">
    <property type="match status" value="1"/>
</dbReference>
<dbReference type="PROSITE" id="PS51352">
    <property type="entry name" value="THIOREDOXIN_2"/>
    <property type="match status" value="1"/>
</dbReference>
<dbReference type="InterPro" id="IPR053834">
    <property type="entry name" value="SAMP2_halobacteria"/>
</dbReference>
<dbReference type="InterPro" id="IPR053833">
    <property type="entry name" value="SAMP2"/>
</dbReference>
<dbReference type="EMBL" id="FNPC01000004">
    <property type="protein sequence ID" value="SDY23886.1"/>
    <property type="molecule type" value="Genomic_DNA"/>
</dbReference>
<name>A0A1H3I844_9EURY</name>
<dbReference type="InterPro" id="IPR053752">
    <property type="entry name" value="SAM_domain_containing"/>
</dbReference>
<dbReference type="Pfam" id="PF21965">
    <property type="entry name" value="SAMP2"/>
    <property type="match status" value="1"/>
</dbReference>
<gene>
    <name evidence="2" type="ORF">SAMN05216564_10422</name>
</gene>
<dbReference type="NCBIfam" id="NF041919">
    <property type="entry name" value="SAMP2"/>
    <property type="match status" value="1"/>
</dbReference>
<dbReference type="Gene3D" id="3.40.30.10">
    <property type="entry name" value="Glutaredoxin"/>
    <property type="match status" value="1"/>
</dbReference>
<keyword evidence="3" id="KW-1185">Reference proteome</keyword>
<protein>
    <submittedName>
        <fullName evidence="2">Peroxiredoxin</fullName>
    </submittedName>
</protein>
<dbReference type="SUPFAM" id="SSF52833">
    <property type="entry name" value="Thioredoxin-like"/>
    <property type="match status" value="1"/>
</dbReference>
<reference evidence="3" key="1">
    <citation type="submission" date="2016-10" db="EMBL/GenBank/DDBJ databases">
        <authorList>
            <person name="Varghese N."/>
            <person name="Submissions S."/>
        </authorList>
    </citation>
    <scope>NUCLEOTIDE SEQUENCE [LARGE SCALE GENOMIC DNA]</scope>
    <source>
        <strain evidence="3">DC30,IBRC 10041,KCTC 4046</strain>
    </source>
</reference>
<dbReference type="GO" id="GO:0016491">
    <property type="term" value="F:oxidoreductase activity"/>
    <property type="evidence" value="ECO:0007669"/>
    <property type="project" value="InterPro"/>
</dbReference>